<dbReference type="EMBL" id="CP027657">
    <property type="protein sequence ID" value="AVO55606.1"/>
    <property type="molecule type" value="Genomic_DNA"/>
</dbReference>
<feature type="domain" description="Peptidase C39" evidence="11">
    <location>
        <begin position="10"/>
        <end position="130"/>
    </location>
</feature>
<evidence type="ECO:0000256" key="8">
    <source>
        <dbReference type="SAM" id="Phobius"/>
    </source>
</evidence>
<feature type="transmembrane region" description="Helical" evidence="8">
    <location>
        <begin position="200"/>
        <end position="220"/>
    </location>
</feature>
<keyword evidence="4" id="KW-0378">Hydrolase</keyword>
<keyword evidence="2 8" id="KW-0812">Transmembrane</keyword>
<keyword evidence="3" id="KW-0547">Nucleotide-binding</keyword>
<dbReference type="PROSITE" id="PS50990">
    <property type="entry name" value="PEPTIDASE_C39"/>
    <property type="match status" value="1"/>
</dbReference>
<evidence type="ECO:0000256" key="2">
    <source>
        <dbReference type="ARBA" id="ARBA00022692"/>
    </source>
</evidence>
<evidence type="ECO:0000256" key="3">
    <source>
        <dbReference type="ARBA" id="ARBA00022741"/>
    </source>
</evidence>
<evidence type="ECO:0000256" key="5">
    <source>
        <dbReference type="ARBA" id="ARBA00022840"/>
    </source>
</evidence>
<dbReference type="InterPro" id="IPR039421">
    <property type="entry name" value="Type_1_exporter"/>
</dbReference>
<keyword evidence="7 8" id="KW-0472">Membrane</keyword>
<dbReference type="InterPro" id="IPR003439">
    <property type="entry name" value="ABC_transporter-like_ATP-bd"/>
</dbReference>
<dbReference type="GO" id="GO:0015421">
    <property type="term" value="F:ABC-type oligopeptide transporter activity"/>
    <property type="evidence" value="ECO:0007669"/>
    <property type="project" value="TreeGrafter"/>
</dbReference>
<dbReference type="InterPro" id="IPR036640">
    <property type="entry name" value="ABC1_TM_sf"/>
</dbReference>
<evidence type="ECO:0000313" key="12">
    <source>
        <dbReference type="EMBL" id="AVO55606.1"/>
    </source>
</evidence>
<feature type="domain" description="ABC transmembrane type-1" evidence="10">
    <location>
        <begin position="166"/>
        <end position="444"/>
    </location>
</feature>
<gene>
    <name evidence="12" type="ORF">C7A17_23575</name>
</gene>
<proteinExistence type="predicted"/>
<dbReference type="InterPro" id="IPR005074">
    <property type="entry name" value="Peptidase_C39"/>
</dbReference>
<feature type="transmembrane region" description="Helical" evidence="8">
    <location>
        <begin position="272"/>
        <end position="297"/>
    </location>
</feature>
<organism evidence="12 13">
    <name type="scientific">Ectopseudomonas mendocina</name>
    <name type="common">Pseudomonas mendocina</name>
    <dbReference type="NCBI Taxonomy" id="300"/>
    <lineage>
        <taxon>Bacteria</taxon>
        <taxon>Pseudomonadati</taxon>
        <taxon>Pseudomonadota</taxon>
        <taxon>Gammaproteobacteria</taxon>
        <taxon>Pseudomonadales</taxon>
        <taxon>Pseudomonadaceae</taxon>
        <taxon>Ectopseudomonas</taxon>
    </lineage>
</organism>
<dbReference type="InterPro" id="IPR011527">
    <property type="entry name" value="ABC1_TM_dom"/>
</dbReference>
<dbReference type="Gene3D" id="1.20.1560.10">
    <property type="entry name" value="ABC transporter type 1, transmembrane domain"/>
    <property type="match status" value="1"/>
</dbReference>
<dbReference type="InterPro" id="IPR027417">
    <property type="entry name" value="P-loop_NTPase"/>
</dbReference>
<dbReference type="PANTHER" id="PTHR43394:SF1">
    <property type="entry name" value="ATP-BINDING CASSETTE SUB-FAMILY B MEMBER 10, MITOCHONDRIAL"/>
    <property type="match status" value="1"/>
</dbReference>
<evidence type="ECO:0000259" key="9">
    <source>
        <dbReference type="PROSITE" id="PS50893"/>
    </source>
</evidence>
<dbReference type="NCBIfam" id="TIGR03375">
    <property type="entry name" value="type_I_sec_LssB"/>
    <property type="match status" value="1"/>
</dbReference>
<dbReference type="PROSITE" id="PS50929">
    <property type="entry name" value="ABC_TM1F"/>
    <property type="match status" value="1"/>
</dbReference>
<evidence type="ECO:0000256" key="7">
    <source>
        <dbReference type="ARBA" id="ARBA00023136"/>
    </source>
</evidence>
<dbReference type="PANTHER" id="PTHR43394">
    <property type="entry name" value="ATP-DEPENDENT PERMEASE MDL1, MITOCHONDRIAL"/>
    <property type="match status" value="1"/>
</dbReference>
<dbReference type="GO" id="GO:0005886">
    <property type="term" value="C:plasma membrane"/>
    <property type="evidence" value="ECO:0007669"/>
    <property type="project" value="UniProtKB-SubCell"/>
</dbReference>
<dbReference type="OrthoDB" id="9787557at2"/>
<dbReference type="Pfam" id="PF00005">
    <property type="entry name" value="ABC_tran"/>
    <property type="match status" value="1"/>
</dbReference>
<accession>A0A2R3QV09</accession>
<evidence type="ECO:0000256" key="6">
    <source>
        <dbReference type="ARBA" id="ARBA00022989"/>
    </source>
</evidence>
<dbReference type="RefSeq" id="WP_106741229.1">
    <property type="nucleotide sequence ID" value="NZ_CP027657.1"/>
</dbReference>
<dbReference type="GO" id="GO:0006508">
    <property type="term" value="P:proteolysis"/>
    <property type="evidence" value="ECO:0007669"/>
    <property type="project" value="InterPro"/>
</dbReference>
<feature type="transmembrane region" description="Helical" evidence="8">
    <location>
        <begin position="166"/>
        <end position="188"/>
    </location>
</feature>
<sequence>MTSDARSPRQSRDHLRDGLVLLCRELGHPLSENELIDGLPMEQGRLPLRLAPRALRRADINARVETGQLLRDLKGYLLPALLLLNDGRSALLVGVQDEQADLLLPQSGGGHERIALDVLEPMFSGVVVFAKPRYRDDGRAGDLAQGQQEHWFFGAIKQMRRSYLEVAIAAMVANLLAIASALFAMQVYDRVVPNSAFDTLWILATGVALAILLESVLRVLRGHLLTSMGKRIDLRLSTLLFERALQTRLAAKPASVGAFSSQIREFESVREFFTASSAAVISDLPFVVIFLLIIAVIGGHLVWVPVIAVLLMLLPALFAQGHLAQLSRQNLREGAVKNGILLESIEHLETVKAARAEGRCLKLWENLTAQLAGSSVKTHNLTSALSYGVSLVQQMCYVGVVVFGVYRISDGLLTIGALIACSILSSRAIAPLSQSASLLGRWQHTKVALEGLDQMMSGPVERTAGRSYVRKPRLAGDYKAQALTLAHGEGPTVVDIQALHIRAGERVALLGGNGAGKSSLLRLFAGLADSSSGRLLLDDVGIEQIDPSDRRQNIGYLPQDVALLYGTLRENLNLENADLSDDDLFEALDGVGLGEWVRNHSLGLDMPVQGNASPSGGQRQAIGLARVLLQDPPVVLLDEPTAAFDQTSEKHVLEYLRDWLHGRTLVLVTHKKSMLELVERAIVMRHGRVIMDGSLDQVVQDNRVQPPQDVADAREAIHGI</sequence>
<dbReference type="GO" id="GO:0008233">
    <property type="term" value="F:peptidase activity"/>
    <property type="evidence" value="ECO:0007669"/>
    <property type="project" value="InterPro"/>
</dbReference>
<evidence type="ECO:0000256" key="1">
    <source>
        <dbReference type="ARBA" id="ARBA00004651"/>
    </source>
</evidence>
<reference evidence="12 13" key="1">
    <citation type="submission" date="2018-03" db="EMBL/GenBank/DDBJ databases">
        <title>Complete genome sequence and methylome analysis of Pseudomonas mendocina NEB 698.</title>
        <authorList>
            <person name="Morgan R.D."/>
        </authorList>
    </citation>
    <scope>NUCLEOTIDE SEQUENCE [LARGE SCALE GENOMIC DNA]</scope>
    <source>
        <strain evidence="12 13">NEB698</strain>
    </source>
</reference>
<evidence type="ECO:0000259" key="11">
    <source>
        <dbReference type="PROSITE" id="PS50990"/>
    </source>
</evidence>
<protein>
    <submittedName>
        <fullName evidence="12">Type I secretion system permease/ATPase</fullName>
    </submittedName>
</protein>
<dbReference type="GO" id="GO:0005524">
    <property type="term" value="F:ATP binding"/>
    <property type="evidence" value="ECO:0007669"/>
    <property type="project" value="UniProtKB-KW"/>
</dbReference>
<dbReference type="InterPro" id="IPR017750">
    <property type="entry name" value="ATPase_T1SS"/>
</dbReference>
<dbReference type="SUPFAM" id="SSF90123">
    <property type="entry name" value="ABC transporter transmembrane region"/>
    <property type="match status" value="1"/>
</dbReference>
<dbReference type="AlphaFoldDB" id="A0A2R3QV09"/>
<dbReference type="InterPro" id="IPR003593">
    <property type="entry name" value="AAA+_ATPase"/>
</dbReference>
<dbReference type="Gene3D" id="3.90.70.10">
    <property type="entry name" value="Cysteine proteinases"/>
    <property type="match status" value="1"/>
</dbReference>
<dbReference type="Pfam" id="PF00664">
    <property type="entry name" value="ABC_membrane"/>
    <property type="match status" value="1"/>
</dbReference>
<evidence type="ECO:0000259" key="10">
    <source>
        <dbReference type="PROSITE" id="PS50929"/>
    </source>
</evidence>
<evidence type="ECO:0000313" key="13">
    <source>
        <dbReference type="Proteomes" id="UP000238327"/>
    </source>
</evidence>
<dbReference type="GO" id="GO:0016887">
    <property type="term" value="F:ATP hydrolysis activity"/>
    <property type="evidence" value="ECO:0007669"/>
    <property type="project" value="InterPro"/>
</dbReference>
<evidence type="ECO:0000256" key="4">
    <source>
        <dbReference type="ARBA" id="ARBA00022801"/>
    </source>
</evidence>
<feature type="domain" description="ABC transporter" evidence="9">
    <location>
        <begin position="478"/>
        <end position="711"/>
    </location>
</feature>
<comment type="subcellular location">
    <subcellularLocation>
        <location evidence="1">Cell membrane</location>
        <topology evidence="1">Multi-pass membrane protein</topology>
    </subcellularLocation>
</comment>
<dbReference type="PROSITE" id="PS50893">
    <property type="entry name" value="ABC_TRANSPORTER_2"/>
    <property type="match status" value="1"/>
</dbReference>
<dbReference type="SMART" id="SM00382">
    <property type="entry name" value="AAA"/>
    <property type="match status" value="1"/>
</dbReference>
<dbReference type="SUPFAM" id="SSF52540">
    <property type="entry name" value="P-loop containing nucleoside triphosphate hydrolases"/>
    <property type="match status" value="1"/>
</dbReference>
<keyword evidence="5" id="KW-0067">ATP-binding</keyword>
<name>A0A2R3QV09_ECTME</name>
<keyword evidence="6 8" id="KW-1133">Transmembrane helix</keyword>
<dbReference type="Proteomes" id="UP000238327">
    <property type="component" value="Chromosome"/>
</dbReference>
<dbReference type="CDD" id="cd18587">
    <property type="entry name" value="ABC_6TM_LapB_like"/>
    <property type="match status" value="1"/>
</dbReference>
<dbReference type="Gene3D" id="3.40.50.300">
    <property type="entry name" value="P-loop containing nucleotide triphosphate hydrolases"/>
    <property type="match status" value="1"/>
</dbReference>